<dbReference type="EMBL" id="JANJYJ010000010">
    <property type="protein sequence ID" value="KAK3184521.1"/>
    <property type="molecule type" value="Genomic_DNA"/>
</dbReference>
<evidence type="ECO:0000256" key="1">
    <source>
        <dbReference type="SAM" id="MobiDB-lite"/>
    </source>
</evidence>
<feature type="compositionally biased region" description="Polar residues" evidence="1">
    <location>
        <begin position="1"/>
        <end position="11"/>
    </location>
</feature>
<comment type="caution">
    <text evidence="2">The sequence shown here is derived from an EMBL/GenBank/DDBJ whole genome shotgun (WGS) entry which is preliminary data.</text>
</comment>
<gene>
    <name evidence="2" type="ORF">Dsin_031807</name>
</gene>
<feature type="region of interest" description="Disordered" evidence="1">
    <location>
        <begin position="37"/>
        <end position="76"/>
    </location>
</feature>
<protein>
    <submittedName>
        <fullName evidence="2">Uncharacterized protein</fullName>
    </submittedName>
</protein>
<proteinExistence type="predicted"/>
<organism evidence="2 3">
    <name type="scientific">Dipteronia sinensis</name>
    <dbReference type="NCBI Taxonomy" id="43782"/>
    <lineage>
        <taxon>Eukaryota</taxon>
        <taxon>Viridiplantae</taxon>
        <taxon>Streptophyta</taxon>
        <taxon>Embryophyta</taxon>
        <taxon>Tracheophyta</taxon>
        <taxon>Spermatophyta</taxon>
        <taxon>Magnoliopsida</taxon>
        <taxon>eudicotyledons</taxon>
        <taxon>Gunneridae</taxon>
        <taxon>Pentapetalae</taxon>
        <taxon>rosids</taxon>
        <taxon>malvids</taxon>
        <taxon>Sapindales</taxon>
        <taxon>Sapindaceae</taxon>
        <taxon>Hippocastanoideae</taxon>
        <taxon>Acereae</taxon>
        <taxon>Dipteronia</taxon>
    </lineage>
</organism>
<feature type="region of interest" description="Disordered" evidence="1">
    <location>
        <begin position="1"/>
        <end position="20"/>
    </location>
</feature>
<dbReference type="Proteomes" id="UP001281410">
    <property type="component" value="Unassembled WGS sequence"/>
</dbReference>
<feature type="compositionally biased region" description="Polar residues" evidence="1">
    <location>
        <begin position="54"/>
        <end position="69"/>
    </location>
</feature>
<sequence>MAASPASSGSDEVSERGTIDISKEEVEALLKEKPKANKFNLKQKKGVHMMADSPATSDEGSHESGNNEFSNEEVEALLKEEPEAEEFNLKTKMEMKNHNKRLKLCIKWFQQVNENHNLDKVKLQSDLEAMHKKWFDADGYERHSGSYNEEEG</sequence>
<accession>A0AAD9ZLR5</accession>
<keyword evidence="3" id="KW-1185">Reference proteome</keyword>
<evidence type="ECO:0000313" key="2">
    <source>
        <dbReference type="EMBL" id="KAK3184521.1"/>
    </source>
</evidence>
<evidence type="ECO:0000313" key="3">
    <source>
        <dbReference type="Proteomes" id="UP001281410"/>
    </source>
</evidence>
<dbReference type="AlphaFoldDB" id="A0AAD9ZLR5"/>
<reference evidence="2" key="1">
    <citation type="journal article" date="2023" name="Plant J.">
        <title>Genome sequences and population genomics provide insights into the demographic history, inbreeding, and mutation load of two 'living fossil' tree species of Dipteronia.</title>
        <authorList>
            <person name="Feng Y."/>
            <person name="Comes H.P."/>
            <person name="Chen J."/>
            <person name="Zhu S."/>
            <person name="Lu R."/>
            <person name="Zhang X."/>
            <person name="Li P."/>
            <person name="Qiu J."/>
            <person name="Olsen K.M."/>
            <person name="Qiu Y."/>
        </authorList>
    </citation>
    <scope>NUCLEOTIDE SEQUENCE</scope>
    <source>
        <strain evidence="2">NBL</strain>
    </source>
</reference>
<name>A0AAD9ZLR5_9ROSI</name>